<dbReference type="InParanoid" id="A0A090CH95"/>
<feature type="compositionally biased region" description="Polar residues" evidence="1">
    <location>
        <begin position="1278"/>
        <end position="1287"/>
    </location>
</feature>
<dbReference type="eggNOG" id="ENOG502RY1C">
    <property type="taxonomic scope" value="Eukaryota"/>
</dbReference>
<feature type="compositionally biased region" description="Basic and acidic residues" evidence="1">
    <location>
        <begin position="1"/>
        <end position="12"/>
    </location>
</feature>
<reference evidence="2 3" key="1">
    <citation type="journal article" date="2008" name="Genome Biol.">
        <title>The genome sequence of the model ascomycete fungus Podospora anserina.</title>
        <authorList>
            <person name="Espagne E."/>
            <person name="Lespinet O."/>
            <person name="Malagnac F."/>
            <person name="Da Silva C."/>
            <person name="Jaillon O."/>
            <person name="Porcel B.M."/>
            <person name="Couloux A."/>
            <person name="Aury J.-M."/>
            <person name="Segurens B."/>
            <person name="Poulain J."/>
            <person name="Anthouard V."/>
            <person name="Grossetete S."/>
            <person name="Khalili H."/>
            <person name="Coppin E."/>
            <person name="Dequard-Chablat M."/>
            <person name="Picard M."/>
            <person name="Contamine V."/>
            <person name="Arnaise S."/>
            <person name="Bourdais A."/>
            <person name="Berteaux-Lecellier V."/>
            <person name="Gautheret D."/>
            <person name="de Vries R.P."/>
            <person name="Battaglia E."/>
            <person name="Coutinho P.M."/>
            <person name="Danchin E.G.J."/>
            <person name="Henrissat B."/>
            <person name="El Khoury R."/>
            <person name="Sainsard-Chanet A."/>
            <person name="Boivin A."/>
            <person name="Pinan-Lucarre B."/>
            <person name="Sellem C.H."/>
            <person name="Debuchy R."/>
            <person name="Wincker P."/>
            <person name="Weissenbach J."/>
            <person name="Silar P."/>
        </authorList>
    </citation>
    <scope>NUCLEOTIDE SEQUENCE [LARGE SCALE GENOMIC DNA]</scope>
    <source>
        <strain evidence="3">S / ATCC MYA-4624 / DSM 980 / FGSC 10383</strain>
    </source>
</reference>
<feature type="compositionally biased region" description="Basic and acidic residues" evidence="1">
    <location>
        <begin position="853"/>
        <end position="862"/>
    </location>
</feature>
<feature type="compositionally biased region" description="Polar residues" evidence="1">
    <location>
        <begin position="13"/>
        <end position="30"/>
    </location>
</feature>
<feature type="compositionally biased region" description="Polar residues" evidence="1">
    <location>
        <begin position="912"/>
        <end position="924"/>
    </location>
</feature>
<feature type="compositionally biased region" description="Polar residues" evidence="1">
    <location>
        <begin position="749"/>
        <end position="777"/>
    </location>
</feature>
<protein>
    <submittedName>
        <fullName evidence="2">Uncharacterized protein</fullName>
    </submittedName>
</protein>
<feature type="compositionally biased region" description="Basic and acidic residues" evidence="1">
    <location>
        <begin position="666"/>
        <end position="677"/>
    </location>
</feature>
<name>A0A090CH95_PODAN</name>
<feature type="compositionally biased region" description="Low complexity" evidence="1">
    <location>
        <begin position="129"/>
        <end position="151"/>
    </location>
</feature>
<feature type="compositionally biased region" description="Low complexity" evidence="1">
    <location>
        <begin position="1107"/>
        <end position="1123"/>
    </location>
</feature>
<feature type="compositionally biased region" description="Low complexity" evidence="1">
    <location>
        <begin position="1247"/>
        <end position="1270"/>
    </location>
</feature>
<feature type="compositionally biased region" description="Basic and acidic residues" evidence="1">
    <location>
        <begin position="390"/>
        <end position="414"/>
    </location>
</feature>
<feature type="compositionally biased region" description="Low complexity" evidence="1">
    <location>
        <begin position="295"/>
        <end position="305"/>
    </location>
</feature>
<feature type="compositionally biased region" description="Basic and acidic residues" evidence="1">
    <location>
        <begin position="607"/>
        <end position="628"/>
    </location>
</feature>
<feature type="compositionally biased region" description="Low complexity" evidence="1">
    <location>
        <begin position="326"/>
        <end position="339"/>
    </location>
</feature>
<feature type="compositionally biased region" description="Low complexity" evidence="1">
    <location>
        <begin position="264"/>
        <end position="278"/>
    </location>
</feature>
<feature type="region of interest" description="Disordered" evidence="1">
    <location>
        <begin position="1"/>
        <end position="48"/>
    </location>
</feature>
<feature type="compositionally biased region" description="Low complexity" evidence="1">
    <location>
        <begin position="1005"/>
        <end position="1020"/>
    </location>
</feature>
<sequence>MATESPKQRSDEATITSDAQPSTKVDTNPENVDVNRTHINGASTDDLANKHISDIIDDLVNSAEVSVSGGSDNEASKDGSKGKEDGAGHPRPSSTIKKPAPFKAISVNKTFLHQKGTAPPAQTKPLEKPTVTLSSSPTPSSTLSSSRPRLVAKTGSGLVAKSSGANGGKSGSAPDANAVWNKNRREQASWNYMAVVAVPKKYTDEELKKYGIHMASRLGPEDIKGENNWADIEDDDEDWTPEAIVWADGTKTTIPHVDDHHAMPASASAPQAAQTASTGELAVRQASRESESSAKTKASALVAPPATAPGPGPAPKTHVLGGGKGLVLKGAPEKPTLVAKPPPPPAAIKSPWATIPKVDKVSPIAAPDVSGPPVSRFPPRDPALSGDARLAPKEIAADDFSRAPWRDGPPHSNRELYNSQSGRYEPVSDRRGTVRSDVPPGRQPAVLHRPAHYDQQGPFEPSGPYPGARDIEQPGPYGRRRGSSNVSGGSGALHRLKTLEHPMPPPELINARRGSMTVGSDGPASPRNFSPSGGPRHPQGWAPRASPAMTHAIPYHQAPSVASVQDAAPATIQQSPLVPAASLVGVTEQDIELQKKLMRERRELALKRRQEQEAREEAERKERIRAKLEAMGPAPESKSAKMAAAKDHPPAPAPAQLREPVTQKPTETHEPKPKEDVDPGAAPEPERKPEALPNGSPVQTLATLDSIDAQPHTHAHPWPSTGKPVERYQATPTWGPPQAGPAKNVWGAPNNNRTLGNGTFVSDLGTTQLPHQLSSKSGPGPIAPPTSVRGAMAPTTRLPPIGPPRPGPRSEQAHGGNASEPRQTASSAWTNSASTIGLQDELFAKILGDSASERERRLKESGRGLNDQPPIKDTWRPTKLDADGRRIEAAPKQTVKIGSEHAWGAAAEVKATASQQEPSASSNGPAEYGHLTQSTINTRDISTTSILGVPTAPQHARGSRFFPPSRDVRLESSMEVSRPKSPSPPPPDMAGHPAFDGDVAHPHVSLPRPQPVVRLPPSASSDRRSAIAAGQGKSHVPSFAWAKEAAYKESEHPPAGSNAGNRRPSFNKPESAWQARFDNLLGGRKAHSVNPRSPGLRFGDEPVHMASEPWPSSPFSHPSSPLSGKDGSVTTKGMAEDCFEEQEMGSLPPVRIPNTVSEAAWQPSPTPKPLPKKLYAVPSSADSITFPVPMSGAGTIWCVSFPGTERKEIVVPYGRNRSNPRRGGPRGGRNTTAPHYRQGGKGRDTPSSSVDQGSSSTGANPSHSRGSRGSYRGRDNWSRNTPAPIQT</sequence>
<dbReference type="EMBL" id="FO904936">
    <property type="protein sequence ID" value="CDP24827.1"/>
    <property type="molecule type" value="Genomic_DNA"/>
</dbReference>
<feature type="region of interest" description="Disordered" evidence="1">
    <location>
        <begin position="607"/>
        <end position="833"/>
    </location>
</feature>
<reference evidence="3" key="2">
    <citation type="journal article" date="2014" name="Genetics">
        <title>Maintaining two mating types: Structure of the mating type locus and its role in heterokaryosis in Podospora anserina.</title>
        <authorList>
            <person name="Grognet P."/>
            <person name="Bidard F."/>
            <person name="Kuchly C."/>
            <person name="Tong L.C.H."/>
            <person name="Coppin E."/>
            <person name="Benkhali J.A."/>
            <person name="Couloux A."/>
            <person name="Wincker P."/>
            <person name="Debuchy R."/>
            <person name="Silar P."/>
        </authorList>
    </citation>
    <scope>GENOME REANNOTATION</scope>
    <source>
        <strain evidence="3">S / ATCC MYA-4624 / DSM 980 / FGSC 10383</strain>
    </source>
</reference>
<evidence type="ECO:0000313" key="3">
    <source>
        <dbReference type="Proteomes" id="UP000001197"/>
    </source>
</evidence>
<organism evidence="2 3">
    <name type="scientific">Podospora anserina (strain S / ATCC MYA-4624 / DSM 980 / FGSC 10383)</name>
    <name type="common">Pleurage anserina</name>
    <dbReference type="NCBI Taxonomy" id="515849"/>
    <lineage>
        <taxon>Eukaryota</taxon>
        <taxon>Fungi</taxon>
        <taxon>Dikarya</taxon>
        <taxon>Ascomycota</taxon>
        <taxon>Pezizomycotina</taxon>
        <taxon>Sordariomycetes</taxon>
        <taxon>Sordariomycetidae</taxon>
        <taxon>Sordariales</taxon>
        <taxon>Podosporaceae</taxon>
        <taxon>Podospora</taxon>
        <taxon>Podospora anserina</taxon>
    </lineage>
</organism>
<feature type="compositionally biased region" description="Low complexity" evidence="1">
    <location>
        <begin position="824"/>
        <end position="833"/>
    </location>
</feature>
<evidence type="ECO:0000313" key="2">
    <source>
        <dbReference type="EMBL" id="CDP24827.1"/>
    </source>
</evidence>
<feature type="region of interest" description="Disordered" evidence="1">
    <location>
        <begin position="907"/>
        <end position="1132"/>
    </location>
</feature>
<feature type="region of interest" description="Disordered" evidence="1">
    <location>
        <begin position="255"/>
        <end position="546"/>
    </location>
</feature>
<feature type="compositionally biased region" description="Basic and acidic residues" evidence="1">
    <location>
        <begin position="74"/>
        <end position="88"/>
    </location>
</feature>
<feature type="region of interest" description="Disordered" evidence="1">
    <location>
        <begin position="65"/>
        <end position="180"/>
    </location>
</feature>
<accession>A0A090CH95</accession>
<dbReference type="Proteomes" id="UP000001197">
    <property type="component" value="Chromosome 1"/>
</dbReference>
<proteinExistence type="predicted"/>
<keyword evidence="3" id="KW-1185">Reference proteome</keyword>
<feature type="region of interest" description="Disordered" evidence="1">
    <location>
        <begin position="1209"/>
        <end position="1287"/>
    </location>
</feature>
<feature type="region of interest" description="Disordered" evidence="1">
    <location>
        <begin position="853"/>
        <end position="884"/>
    </location>
</feature>
<feature type="compositionally biased region" description="Polar residues" evidence="1">
    <location>
        <begin position="931"/>
        <end position="946"/>
    </location>
</feature>
<feature type="compositionally biased region" description="Basic and acidic residues" evidence="1">
    <location>
        <begin position="873"/>
        <end position="884"/>
    </location>
</feature>
<evidence type="ECO:0000256" key="1">
    <source>
        <dbReference type="SAM" id="MobiDB-lite"/>
    </source>
</evidence>